<feature type="transmembrane region" description="Helical" evidence="9">
    <location>
        <begin position="165"/>
        <end position="187"/>
    </location>
</feature>
<comment type="subcellular location">
    <subcellularLocation>
        <location evidence="1">Cell membrane</location>
        <topology evidence="1">Multi-pass membrane protein</topology>
    </subcellularLocation>
</comment>
<evidence type="ECO:0000256" key="5">
    <source>
        <dbReference type="ARBA" id="ARBA00022692"/>
    </source>
</evidence>
<keyword evidence="5 8" id="KW-0812">Transmembrane</keyword>
<evidence type="ECO:0000256" key="8">
    <source>
        <dbReference type="RuleBase" id="RU000477"/>
    </source>
</evidence>
<name>A0A1F5HBB0_9BACT</name>
<dbReference type="GO" id="GO:0005886">
    <property type="term" value="C:plasma membrane"/>
    <property type="evidence" value="ECO:0007669"/>
    <property type="project" value="UniProtKB-SubCell"/>
</dbReference>
<dbReference type="Gene3D" id="1.20.1080.10">
    <property type="entry name" value="Glycerol uptake facilitator protein"/>
    <property type="match status" value="1"/>
</dbReference>
<comment type="similarity">
    <text evidence="2 8">Belongs to the MIP/aquaporin (TC 1.A.8) family.</text>
</comment>
<keyword evidence="3 8" id="KW-0813">Transport</keyword>
<dbReference type="InterPro" id="IPR000425">
    <property type="entry name" value="MIP"/>
</dbReference>
<dbReference type="Pfam" id="PF00230">
    <property type="entry name" value="MIP"/>
    <property type="match status" value="1"/>
</dbReference>
<evidence type="ECO:0000256" key="9">
    <source>
        <dbReference type="SAM" id="Phobius"/>
    </source>
</evidence>
<dbReference type="GO" id="GO:0015250">
    <property type="term" value="F:water channel activity"/>
    <property type="evidence" value="ECO:0007669"/>
    <property type="project" value="TreeGrafter"/>
</dbReference>
<accession>A0A1F5HBB0</accession>
<feature type="transmembrane region" description="Helical" evidence="9">
    <location>
        <begin position="46"/>
        <end position="68"/>
    </location>
</feature>
<evidence type="ECO:0000313" key="11">
    <source>
        <dbReference type="Proteomes" id="UP000176751"/>
    </source>
</evidence>
<dbReference type="InterPro" id="IPR023271">
    <property type="entry name" value="Aquaporin-like"/>
</dbReference>
<sequence length="232" mass="24623">MSFKFFKDWISSWRAYLAEFIGTFVFVFISAGSVLVNIFYGDVGIIGIAFATGMIISALMFSVSKLSGAHFNPAVTLALWLAQKIKGSLAFFYILAQISGGFAAAGVLLWIFGPDAREFSLGGPVLGVGVSTQAAVIIEALLTAILVFVYFAMTVSRNSSVSFSPIAVGAIYTISIFFAGSLTGGAINPAKALGTLVISESYSNLVIWVIGPATGSIFGIIYDFLFLRKGKK</sequence>
<feature type="transmembrane region" description="Helical" evidence="9">
    <location>
        <begin position="132"/>
        <end position="153"/>
    </location>
</feature>
<evidence type="ECO:0008006" key="12">
    <source>
        <dbReference type="Google" id="ProtNLM"/>
    </source>
</evidence>
<dbReference type="PANTHER" id="PTHR19139:SF199">
    <property type="entry name" value="MIP17260P"/>
    <property type="match status" value="1"/>
</dbReference>
<dbReference type="PANTHER" id="PTHR19139">
    <property type="entry name" value="AQUAPORIN TRANSPORTER"/>
    <property type="match status" value="1"/>
</dbReference>
<evidence type="ECO:0000256" key="1">
    <source>
        <dbReference type="ARBA" id="ARBA00004651"/>
    </source>
</evidence>
<dbReference type="InterPro" id="IPR034294">
    <property type="entry name" value="Aquaporin_transptr"/>
</dbReference>
<protein>
    <recommendedName>
        <fullName evidence="12">Aquaporin</fullName>
    </recommendedName>
</protein>
<keyword evidence="7 9" id="KW-0472">Membrane</keyword>
<feature type="transmembrane region" description="Helical" evidence="9">
    <location>
        <begin position="89"/>
        <end position="112"/>
    </location>
</feature>
<gene>
    <name evidence="10" type="ORF">A2196_04440</name>
</gene>
<feature type="transmembrane region" description="Helical" evidence="9">
    <location>
        <begin position="207"/>
        <end position="227"/>
    </location>
</feature>
<evidence type="ECO:0000313" key="10">
    <source>
        <dbReference type="EMBL" id="OGE01370.1"/>
    </source>
</evidence>
<evidence type="ECO:0000256" key="7">
    <source>
        <dbReference type="ARBA" id="ARBA00023136"/>
    </source>
</evidence>
<keyword evidence="6 9" id="KW-1133">Transmembrane helix</keyword>
<dbReference type="STRING" id="1797737.A2196_04440"/>
<organism evidence="10 11">
    <name type="scientific">Candidatus Curtissbacteria bacterium RIFOXYA1_FULL_41_14</name>
    <dbReference type="NCBI Taxonomy" id="1797737"/>
    <lineage>
        <taxon>Bacteria</taxon>
        <taxon>Candidatus Curtissiibacteriota</taxon>
    </lineage>
</organism>
<dbReference type="Proteomes" id="UP000176751">
    <property type="component" value="Unassembled WGS sequence"/>
</dbReference>
<evidence type="ECO:0000256" key="6">
    <source>
        <dbReference type="ARBA" id="ARBA00022989"/>
    </source>
</evidence>
<dbReference type="SUPFAM" id="SSF81338">
    <property type="entry name" value="Aquaporin-like"/>
    <property type="match status" value="1"/>
</dbReference>
<dbReference type="PROSITE" id="PS00221">
    <property type="entry name" value="MIP"/>
    <property type="match status" value="1"/>
</dbReference>
<comment type="caution">
    <text evidence="10">The sequence shown here is derived from an EMBL/GenBank/DDBJ whole genome shotgun (WGS) entry which is preliminary data.</text>
</comment>
<proteinExistence type="inferred from homology"/>
<reference evidence="10 11" key="1">
    <citation type="journal article" date="2016" name="Nat. Commun.">
        <title>Thousands of microbial genomes shed light on interconnected biogeochemical processes in an aquifer system.</title>
        <authorList>
            <person name="Anantharaman K."/>
            <person name="Brown C.T."/>
            <person name="Hug L.A."/>
            <person name="Sharon I."/>
            <person name="Castelle C.J."/>
            <person name="Probst A.J."/>
            <person name="Thomas B.C."/>
            <person name="Singh A."/>
            <person name="Wilkins M.J."/>
            <person name="Karaoz U."/>
            <person name="Brodie E.L."/>
            <person name="Williams K.H."/>
            <person name="Hubbard S.S."/>
            <person name="Banfield J.F."/>
        </authorList>
    </citation>
    <scope>NUCLEOTIDE SEQUENCE [LARGE SCALE GENOMIC DNA]</scope>
</reference>
<evidence type="ECO:0000256" key="2">
    <source>
        <dbReference type="ARBA" id="ARBA00006175"/>
    </source>
</evidence>
<dbReference type="AlphaFoldDB" id="A0A1F5HBB0"/>
<dbReference type="InterPro" id="IPR022357">
    <property type="entry name" value="MIP_CS"/>
</dbReference>
<feature type="transmembrane region" description="Helical" evidence="9">
    <location>
        <begin position="20"/>
        <end position="40"/>
    </location>
</feature>
<evidence type="ECO:0000256" key="4">
    <source>
        <dbReference type="ARBA" id="ARBA00022475"/>
    </source>
</evidence>
<dbReference type="EMBL" id="MFCA01000028">
    <property type="protein sequence ID" value="OGE01370.1"/>
    <property type="molecule type" value="Genomic_DNA"/>
</dbReference>
<dbReference type="PRINTS" id="PR00783">
    <property type="entry name" value="MINTRINSICP"/>
</dbReference>
<evidence type="ECO:0000256" key="3">
    <source>
        <dbReference type="ARBA" id="ARBA00022448"/>
    </source>
</evidence>
<keyword evidence="4" id="KW-1003">Cell membrane</keyword>